<evidence type="ECO:0000256" key="12">
    <source>
        <dbReference type="SAM" id="MobiDB-lite"/>
    </source>
</evidence>
<feature type="disulfide bond" evidence="11">
    <location>
        <begin position="25"/>
        <end position="31"/>
    </location>
</feature>
<feature type="disulfide bond" evidence="11">
    <location>
        <begin position="20"/>
        <end position="106"/>
    </location>
</feature>
<evidence type="ECO:0000256" key="4">
    <source>
        <dbReference type="ARBA" id="ARBA00022638"/>
    </source>
</evidence>
<feature type="signal peptide" evidence="14">
    <location>
        <begin position="1"/>
        <end position="17"/>
    </location>
</feature>
<name>A0A8S1HIV4_9PELO</name>
<feature type="compositionally biased region" description="Basic and acidic residues" evidence="12">
    <location>
        <begin position="195"/>
        <end position="224"/>
    </location>
</feature>
<evidence type="ECO:0000256" key="7">
    <source>
        <dbReference type="ARBA" id="ARBA00023157"/>
    </source>
</evidence>
<feature type="transmembrane region" description="Helical" evidence="13">
    <location>
        <begin position="148"/>
        <end position="168"/>
    </location>
</feature>
<feature type="disulfide bond" evidence="11">
    <location>
        <begin position="36"/>
        <end position="45"/>
    </location>
</feature>
<keyword evidence="8" id="KW-0326">Glycosidase</keyword>
<evidence type="ECO:0000256" key="14">
    <source>
        <dbReference type="SAM" id="SignalP"/>
    </source>
</evidence>
<keyword evidence="7 11" id="KW-1015">Disulfide bond</keyword>
<keyword evidence="13" id="KW-0812">Transmembrane</keyword>
<feature type="active site" description="Nucleophile" evidence="10">
    <location>
        <position position="39"/>
    </location>
</feature>
<keyword evidence="6" id="KW-0044">Antibiotic</keyword>
<dbReference type="GO" id="GO:0003796">
    <property type="term" value="F:lysozyme activity"/>
    <property type="evidence" value="ECO:0007669"/>
    <property type="project" value="UniProtKB-EC"/>
</dbReference>
<keyword evidence="13" id="KW-1133">Transmembrane helix</keyword>
<feature type="region of interest" description="Disordered" evidence="12">
    <location>
        <begin position="167"/>
        <end position="236"/>
    </location>
</feature>
<evidence type="ECO:0000256" key="5">
    <source>
        <dbReference type="ARBA" id="ARBA00022801"/>
    </source>
</evidence>
<dbReference type="GO" id="GO:0031640">
    <property type="term" value="P:killing of cells of another organism"/>
    <property type="evidence" value="ECO:0007669"/>
    <property type="project" value="UniProtKB-KW"/>
</dbReference>
<dbReference type="SUPFAM" id="SSF53955">
    <property type="entry name" value="Lysozyme-like"/>
    <property type="match status" value="1"/>
</dbReference>
<keyword evidence="16" id="KW-1185">Reference proteome</keyword>
<organism evidence="15 16">
    <name type="scientific">Caenorhabditis auriculariae</name>
    <dbReference type="NCBI Taxonomy" id="2777116"/>
    <lineage>
        <taxon>Eukaryota</taxon>
        <taxon>Metazoa</taxon>
        <taxon>Ecdysozoa</taxon>
        <taxon>Nematoda</taxon>
        <taxon>Chromadorea</taxon>
        <taxon>Rhabditida</taxon>
        <taxon>Rhabditina</taxon>
        <taxon>Rhabditomorpha</taxon>
        <taxon>Rhabditoidea</taxon>
        <taxon>Rhabditidae</taxon>
        <taxon>Peloderinae</taxon>
        <taxon>Caenorhabditis</taxon>
    </lineage>
</organism>
<evidence type="ECO:0000313" key="15">
    <source>
        <dbReference type="EMBL" id="CAD6196561.1"/>
    </source>
</evidence>
<protein>
    <recommendedName>
        <fullName evidence="2">lysozyme</fullName>
        <ecNumber evidence="2">3.2.1.17</ecNumber>
    </recommendedName>
    <alternativeName>
        <fullName evidence="9">1,4-beta-N-acetylmuramidase</fullName>
    </alternativeName>
</protein>
<evidence type="ECO:0000256" key="1">
    <source>
        <dbReference type="ARBA" id="ARBA00000632"/>
    </source>
</evidence>
<dbReference type="PANTHER" id="PTHR11195:SF13">
    <property type="entry name" value="INVERTEBRATE-TYPE LYSOZYME 2-RELATED"/>
    <property type="match status" value="1"/>
</dbReference>
<dbReference type="PANTHER" id="PTHR11195">
    <property type="entry name" value="DESTABILASE-RELATED"/>
    <property type="match status" value="1"/>
</dbReference>
<feature type="chain" id="PRO_5035851374" description="lysozyme" evidence="14">
    <location>
        <begin position="18"/>
        <end position="302"/>
    </location>
</feature>
<feature type="disulfide bond" evidence="11">
    <location>
        <begin position="58"/>
        <end position="86"/>
    </location>
</feature>
<dbReference type="Proteomes" id="UP000835052">
    <property type="component" value="Unassembled WGS sequence"/>
</dbReference>
<dbReference type="Pfam" id="PF05497">
    <property type="entry name" value="Destabilase"/>
    <property type="match status" value="1"/>
</dbReference>
<keyword evidence="14" id="KW-0732">Signal</keyword>
<evidence type="ECO:0000256" key="3">
    <source>
        <dbReference type="ARBA" id="ARBA00022529"/>
    </source>
</evidence>
<evidence type="ECO:0000256" key="8">
    <source>
        <dbReference type="ARBA" id="ARBA00023295"/>
    </source>
</evidence>
<evidence type="ECO:0000256" key="6">
    <source>
        <dbReference type="ARBA" id="ARBA00023022"/>
    </source>
</evidence>
<feature type="active site" description="Proton donor" evidence="10">
    <location>
        <position position="28"/>
    </location>
</feature>
<gene>
    <name evidence="15" type="ORF">CAUJ_LOCUS12475</name>
</gene>
<dbReference type="AlphaFoldDB" id="A0A8S1HIV4"/>
<evidence type="ECO:0000256" key="9">
    <source>
        <dbReference type="ARBA" id="ARBA00031262"/>
    </source>
</evidence>
<evidence type="ECO:0000313" key="16">
    <source>
        <dbReference type="Proteomes" id="UP000835052"/>
    </source>
</evidence>
<dbReference type="EMBL" id="CAJGYM010000075">
    <property type="protein sequence ID" value="CAD6196561.1"/>
    <property type="molecule type" value="Genomic_DNA"/>
</dbReference>
<sequence>MLAKLLLVAVLVSAVAADTCLHCICLHESGCKPLGCRMDVGSLSCGYYQLKLPYYEDCGQVGKKAGETTEAAWKRCSDDYNCSTECVQNYYNRYKGNCASTGEGACQVMARNHNGGPNGCKYAGTAGYWNAIHSFVAQAPPIMRIGTMLLQVVFLVLLMVLAASATTCSDNPPPKRRPSDRAVTKGRKKPSIRPRQIEPNEKEQIIKKGLKSDWGDEAPGEQKEKKVKSLRNSTESTDIKKSSFSGVKTAKVPTVATRSQTTKSSLGATLMRRGRVAYCATARSVMTVFRRFASSQLIGQTA</sequence>
<proteinExistence type="predicted"/>
<keyword evidence="13" id="KW-0472">Membrane</keyword>
<keyword evidence="3" id="KW-0929">Antimicrobial</keyword>
<dbReference type="InterPro" id="IPR023346">
    <property type="entry name" value="Lysozyme-like_dom_sf"/>
</dbReference>
<dbReference type="OrthoDB" id="6337871at2759"/>
<dbReference type="PROSITE" id="PS51909">
    <property type="entry name" value="LYSOZYME_I"/>
    <property type="match status" value="1"/>
</dbReference>
<comment type="catalytic activity">
    <reaction evidence="1">
        <text>Hydrolysis of (1-&gt;4)-beta-linkages between N-acetylmuramic acid and N-acetyl-D-glucosamine residues in a peptidoglycan and between N-acetyl-D-glucosamine residues in chitodextrins.</text>
        <dbReference type="EC" id="3.2.1.17"/>
    </reaction>
</comment>
<feature type="disulfide bond" evidence="11">
    <location>
        <begin position="76"/>
        <end position="82"/>
    </location>
</feature>
<evidence type="ECO:0000256" key="13">
    <source>
        <dbReference type="SAM" id="Phobius"/>
    </source>
</evidence>
<keyword evidence="5" id="KW-0378">Hydrolase</keyword>
<dbReference type="InterPro" id="IPR008597">
    <property type="entry name" value="Invert_lysozyme"/>
</dbReference>
<dbReference type="GO" id="GO:0050830">
    <property type="term" value="P:defense response to Gram-positive bacterium"/>
    <property type="evidence" value="ECO:0007669"/>
    <property type="project" value="TreeGrafter"/>
</dbReference>
<keyword evidence="4" id="KW-0081">Bacteriolytic enzyme</keyword>
<accession>A0A8S1HIV4</accession>
<dbReference type="Gene3D" id="1.10.530.10">
    <property type="match status" value="1"/>
</dbReference>
<dbReference type="CDD" id="cd16890">
    <property type="entry name" value="lyz_i"/>
    <property type="match status" value="1"/>
</dbReference>
<evidence type="ECO:0000256" key="11">
    <source>
        <dbReference type="PIRSR" id="PIRSR608597-3"/>
    </source>
</evidence>
<comment type="caution">
    <text evidence="15">The sequence shown here is derived from an EMBL/GenBank/DDBJ whole genome shotgun (WGS) entry which is preliminary data.</text>
</comment>
<reference evidence="15" key="1">
    <citation type="submission" date="2020-10" db="EMBL/GenBank/DDBJ databases">
        <authorList>
            <person name="Kikuchi T."/>
        </authorList>
    </citation>
    <scope>NUCLEOTIDE SEQUENCE</scope>
    <source>
        <strain evidence="15">NKZ352</strain>
    </source>
</reference>
<evidence type="ECO:0000256" key="2">
    <source>
        <dbReference type="ARBA" id="ARBA00012732"/>
    </source>
</evidence>
<dbReference type="EC" id="3.2.1.17" evidence="2"/>
<dbReference type="FunFam" id="1.10.530.10:FF:000023">
    <property type="entry name" value="Invertebrate-type lysozyme"/>
    <property type="match status" value="1"/>
</dbReference>
<evidence type="ECO:0000256" key="10">
    <source>
        <dbReference type="PIRSR" id="PIRSR608597-1"/>
    </source>
</evidence>